<feature type="region of interest" description="Disordered" evidence="1">
    <location>
        <begin position="69"/>
        <end position="91"/>
    </location>
</feature>
<dbReference type="AlphaFoldDB" id="A0ABD0LWS8"/>
<evidence type="ECO:0000256" key="1">
    <source>
        <dbReference type="SAM" id="MobiDB-lite"/>
    </source>
</evidence>
<name>A0ABD0LWS8_9CAEN</name>
<protein>
    <submittedName>
        <fullName evidence="2">Uncharacterized protein</fullName>
    </submittedName>
</protein>
<sequence>MATHFMPRQNCLHSQNNVLCTASSLPLYSELREGLLSGQRKVFVARHGSVKSASDEPVASSGSIRVTAASSQLGSASDLYTGCDKGVLDGT</sequence>
<dbReference type="Proteomes" id="UP001519460">
    <property type="component" value="Unassembled WGS sequence"/>
</dbReference>
<keyword evidence="3" id="KW-1185">Reference proteome</keyword>
<evidence type="ECO:0000313" key="2">
    <source>
        <dbReference type="EMBL" id="KAK7504095.1"/>
    </source>
</evidence>
<reference evidence="2 3" key="1">
    <citation type="journal article" date="2023" name="Sci. Data">
        <title>Genome assembly of the Korean intertidal mud-creeper Batillaria attramentaria.</title>
        <authorList>
            <person name="Patra A.K."/>
            <person name="Ho P.T."/>
            <person name="Jun S."/>
            <person name="Lee S.J."/>
            <person name="Kim Y."/>
            <person name="Won Y.J."/>
        </authorList>
    </citation>
    <scope>NUCLEOTIDE SEQUENCE [LARGE SCALE GENOMIC DNA]</scope>
    <source>
        <strain evidence="2">Wonlab-2016</strain>
    </source>
</reference>
<evidence type="ECO:0000313" key="3">
    <source>
        <dbReference type="Proteomes" id="UP001519460"/>
    </source>
</evidence>
<accession>A0ABD0LWS8</accession>
<proteinExistence type="predicted"/>
<comment type="caution">
    <text evidence="2">The sequence shown here is derived from an EMBL/GenBank/DDBJ whole genome shotgun (WGS) entry which is preliminary data.</text>
</comment>
<dbReference type="EMBL" id="JACVVK020000017">
    <property type="protein sequence ID" value="KAK7504095.1"/>
    <property type="molecule type" value="Genomic_DNA"/>
</dbReference>
<organism evidence="2 3">
    <name type="scientific">Batillaria attramentaria</name>
    <dbReference type="NCBI Taxonomy" id="370345"/>
    <lineage>
        <taxon>Eukaryota</taxon>
        <taxon>Metazoa</taxon>
        <taxon>Spiralia</taxon>
        <taxon>Lophotrochozoa</taxon>
        <taxon>Mollusca</taxon>
        <taxon>Gastropoda</taxon>
        <taxon>Caenogastropoda</taxon>
        <taxon>Sorbeoconcha</taxon>
        <taxon>Cerithioidea</taxon>
        <taxon>Batillariidae</taxon>
        <taxon>Batillaria</taxon>
    </lineage>
</organism>
<gene>
    <name evidence="2" type="ORF">BaRGS_00004827</name>
</gene>